<evidence type="ECO:0000313" key="2">
    <source>
        <dbReference type="Proteomes" id="UP000267821"/>
    </source>
</evidence>
<protein>
    <submittedName>
        <fullName evidence="1">Uncharacterized protein</fullName>
    </submittedName>
</protein>
<reference evidence="1 2" key="1">
    <citation type="journal article" date="2018" name="Nat. Ecol. Evol.">
        <title>Pezizomycetes genomes reveal the molecular basis of ectomycorrhizal truffle lifestyle.</title>
        <authorList>
            <person name="Murat C."/>
            <person name="Payen T."/>
            <person name="Noel B."/>
            <person name="Kuo A."/>
            <person name="Morin E."/>
            <person name="Chen J."/>
            <person name="Kohler A."/>
            <person name="Krizsan K."/>
            <person name="Balestrini R."/>
            <person name="Da Silva C."/>
            <person name="Montanini B."/>
            <person name="Hainaut M."/>
            <person name="Levati E."/>
            <person name="Barry K.W."/>
            <person name="Belfiori B."/>
            <person name="Cichocki N."/>
            <person name="Clum A."/>
            <person name="Dockter R.B."/>
            <person name="Fauchery L."/>
            <person name="Guy J."/>
            <person name="Iotti M."/>
            <person name="Le Tacon F."/>
            <person name="Lindquist E.A."/>
            <person name="Lipzen A."/>
            <person name="Malagnac F."/>
            <person name="Mello A."/>
            <person name="Molinier V."/>
            <person name="Miyauchi S."/>
            <person name="Poulain J."/>
            <person name="Riccioni C."/>
            <person name="Rubini A."/>
            <person name="Sitrit Y."/>
            <person name="Splivallo R."/>
            <person name="Traeger S."/>
            <person name="Wang M."/>
            <person name="Zifcakova L."/>
            <person name="Wipf D."/>
            <person name="Zambonelli A."/>
            <person name="Paolocci F."/>
            <person name="Nowrousian M."/>
            <person name="Ottonello S."/>
            <person name="Baldrian P."/>
            <person name="Spatafora J.W."/>
            <person name="Henrissat B."/>
            <person name="Nagy L.G."/>
            <person name="Aury J.M."/>
            <person name="Wincker P."/>
            <person name="Grigoriev I.V."/>
            <person name="Bonfante P."/>
            <person name="Martin F.M."/>
        </authorList>
    </citation>
    <scope>NUCLEOTIDE SEQUENCE [LARGE SCALE GENOMIC DNA]</scope>
    <source>
        <strain evidence="1 2">ATCC MYA-4762</strain>
    </source>
</reference>
<accession>A0A3N4LBF7</accession>
<dbReference type="OrthoDB" id="76567at2759"/>
<evidence type="ECO:0000313" key="1">
    <source>
        <dbReference type="EMBL" id="RPB20224.1"/>
    </source>
</evidence>
<keyword evidence="2" id="KW-1185">Reference proteome</keyword>
<proteinExistence type="predicted"/>
<name>A0A3N4LBF7_9PEZI</name>
<dbReference type="InParanoid" id="A0A3N4LBF7"/>
<dbReference type="STRING" id="1051890.A0A3N4LBF7"/>
<sequence length="272" mass="30466">MTITFGTPAYFVIYTTRNQLRKQMRQIMKSIDQAEEKETVRLLVKGTSQQTIDDSIATLPFRGSLRVWLENNASSPCAIITFLPGLPHEVTVNTLQLEIIHKVSMIPGHDHRSIRNVGSCRYEVPGRRSKEGDAGLRCRTRVGDEWPNVMIEVGYSEPLRLLRFDAQWWLLNSGGRTRLVIIALVNQNPNSLHLETWEQVPNPNRRTRNSPPTVPFATNKIDVDSAGTVSPPLASLTIPYNVLFDAQHPSATDITFSTADLAGIATDIFADF</sequence>
<organism evidence="1 2">
    <name type="scientific">Terfezia boudieri ATCC MYA-4762</name>
    <dbReference type="NCBI Taxonomy" id="1051890"/>
    <lineage>
        <taxon>Eukaryota</taxon>
        <taxon>Fungi</taxon>
        <taxon>Dikarya</taxon>
        <taxon>Ascomycota</taxon>
        <taxon>Pezizomycotina</taxon>
        <taxon>Pezizomycetes</taxon>
        <taxon>Pezizales</taxon>
        <taxon>Pezizaceae</taxon>
        <taxon>Terfezia</taxon>
    </lineage>
</organism>
<dbReference type="EMBL" id="ML121575">
    <property type="protein sequence ID" value="RPB20224.1"/>
    <property type="molecule type" value="Genomic_DNA"/>
</dbReference>
<gene>
    <name evidence="1" type="ORF">L211DRAFT_530234</name>
</gene>
<dbReference type="Proteomes" id="UP000267821">
    <property type="component" value="Unassembled WGS sequence"/>
</dbReference>
<dbReference type="AlphaFoldDB" id="A0A3N4LBF7"/>